<organism evidence="3 4">
    <name type="scientific">Cytobacillus citreus</name>
    <dbReference type="NCBI Taxonomy" id="2833586"/>
    <lineage>
        <taxon>Bacteria</taxon>
        <taxon>Bacillati</taxon>
        <taxon>Bacillota</taxon>
        <taxon>Bacilli</taxon>
        <taxon>Bacillales</taxon>
        <taxon>Bacillaceae</taxon>
        <taxon>Cytobacillus</taxon>
    </lineage>
</organism>
<keyword evidence="4" id="KW-1185">Reference proteome</keyword>
<feature type="chain" id="PRO_5046667259" evidence="1">
    <location>
        <begin position="26"/>
        <end position="309"/>
    </location>
</feature>
<accession>A0ABS5NT34</accession>
<keyword evidence="1" id="KW-0732">Signal</keyword>
<name>A0ABS5NT34_9BACI</name>
<dbReference type="Proteomes" id="UP000681027">
    <property type="component" value="Unassembled WGS sequence"/>
</dbReference>
<sequence>MKRIGILATAALVSGLAFSNHSGFAANKPADTKGISIKEPAQQIETSKFIKFSGTIKNIEKDKKSSRLLVENQNESLEMVFPITDEVLLFDNGKGEKHKKDTLEKGMKVEAYYDKNKPMPLIYPATITPEVMIVNGKEMGQIKISKYDKNLISLDNELKLNISKDTILLNEKGETIKKADLTGKELIVFYNISTRSIPAQTTPVKIIALEYTDEKLVEMQQIIDEDHYFKDETKMIPIRKVAEHLGYNVKWNDKQKNFLVSKQNRSFLISIGKKEYSYNRSIKYFDVAPEIKNGKSYVSEEFLDMLLMK</sequence>
<proteinExistence type="predicted"/>
<dbReference type="SUPFAM" id="SSF55383">
    <property type="entry name" value="Copper amine oxidase, domain N"/>
    <property type="match status" value="1"/>
</dbReference>
<dbReference type="Pfam" id="PF07833">
    <property type="entry name" value="Cu_amine_oxidN1"/>
    <property type="match status" value="1"/>
</dbReference>
<dbReference type="InterPro" id="IPR012854">
    <property type="entry name" value="Cu_amine_oxidase-like_N"/>
</dbReference>
<evidence type="ECO:0000259" key="2">
    <source>
        <dbReference type="Pfam" id="PF07833"/>
    </source>
</evidence>
<dbReference type="RefSeq" id="WP_213102034.1">
    <property type="nucleotide sequence ID" value="NZ_JAGYPM010000002.1"/>
</dbReference>
<dbReference type="EMBL" id="JAGYPM010000002">
    <property type="protein sequence ID" value="MBS4190604.1"/>
    <property type="molecule type" value="Genomic_DNA"/>
</dbReference>
<evidence type="ECO:0000313" key="4">
    <source>
        <dbReference type="Proteomes" id="UP000681027"/>
    </source>
</evidence>
<reference evidence="3 4" key="1">
    <citation type="submission" date="2021-05" db="EMBL/GenBank/DDBJ databases">
        <title>Novel Bacillus species.</title>
        <authorList>
            <person name="Liu G."/>
        </authorList>
    </citation>
    <scope>NUCLEOTIDE SEQUENCE [LARGE SCALE GENOMIC DNA]</scope>
    <source>
        <strain evidence="3 4">FJAT-49705</strain>
    </source>
</reference>
<gene>
    <name evidence="3" type="ORF">KHA94_10460</name>
</gene>
<feature type="domain" description="Copper amine oxidase-like N-terminal" evidence="2">
    <location>
        <begin position="223"/>
        <end position="303"/>
    </location>
</feature>
<protein>
    <submittedName>
        <fullName evidence="3">Copper amine oxidase N-terminal domain-containing protein</fullName>
    </submittedName>
</protein>
<evidence type="ECO:0000313" key="3">
    <source>
        <dbReference type="EMBL" id="MBS4190604.1"/>
    </source>
</evidence>
<evidence type="ECO:0000256" key="1">
    <source>
        <dbReference type="SAM" id="SignalP"/>
    </source>
</evidence>
<feature type="signal peptide" evidence="1">
    <location>
        <begin position="1"/>
        <end position="25"/>
    </location>
</feature>
<dbReference type="Gene3D" id="3.30.457.10">
    <property type="entry name" value="Copper amine oxidase-like, N-terminal domain"/>
    <property type="match status" value="1"/>
</dbReference>
<comment type="caution">
    <text evidence="3">The sequence shown here is derived from an EMBL/GenBank/DDBJ whole genome shotgun (WGS) entry which is preliminary data.</text>
</comment>
<dbReference type="InterPro" id="IPR036582">
    <property type="entry name" value="Mao_N_sf"/>
</dbReference>